<dbReference type="AlphaFoldDB" id="A0A2U2J750"/>
<dbReference type="EMBL" id="QFFG01000007">
    <property type="protein sequence ID" value="PWG04147.1"/>
    <property type="molecule type" value="Genomic_DNA"/>
</dbReference>
<accession>A0A2U2J750</accession>
<name>A0A2U2J750_9FLAO</name>
<gene>
    <name evidence="2" type="ORF">DIS07_14370</name>
</gene>
<dbReference type="Proteomes" id="UP000245670">
    <property type="component" value="Unassembled WGS sequence"/>
</dbReference>
<keyword evidence="3" id="KW-1185">Reference proteome</keyword>
<dbReference type="PROSITE" id="PS51257">
    <property type="entry name" value="PROKAR_LIPOPROTEIN"/>
    <property type="match status" value="1"/>
</dbReference>
<protein>
    <recommendedName>
        <fullName evidence="4">Lipoprotein</fullName>
    </recommendedName>
</protein>
<comment type="caution">
    <text evidence="2">The sequence shown here is derived from an EMBL/GenBank/DDBJ whole genome shotgun (WGS) entry which is preliminary data.</text>
</comment>
<evidence type="ECO:0000256" key="1">
    <source>
        <dbReference type="SAM" id="Coils"/>
    </source>
</evidence>
<sequence>MKKIVLSVLVISALVFTSCKSEKKEVKELEKEVVKTEKVVKKEVKEVVEETKKDLTSAIEGITIPNFSNESVTKNLVDYAQYAKNYIDAKGNIAKIKGMTAQGATLLIQGKELASKLDTSELTKYKSVLSEIQSKMASSN</sequence>
<keyword evidence="1" id="KW-0175">Coiled coil</keyword>
<feature type="coiled-coil region" evidence="1">
    <location>
        <begin position="19"/>
        <end position="46"/>
    </location>
</feature>
<reference evidence="2 3" key="1">
    <citation type="submission" date="2018-05" db="EMBL/GenBank/DDBJ databases">
        <title>Polaribacter aquimarinus sp. nov., isolated from sediment in a sediment of sea.</title>
        <authorList>
            <person name="Lu D."/>
        </authorList>
    </citation>
    <scope>NUCLEOTIDE SEQUENCE [LARGE SCALE GENOMIC DNA]</scope>
    <source>
        <strain evidence="2 3">ZY113</strain>
    </source>
</reference>
<dbReference type="OrthoDB" id="1203185at2"/>
<organism evidence="2 3">
    <name type="scientific">Polaribacter aquimarinus</name>
    <dbReference type="NCBI Taxonomy" id="2100726"/>
    <lineage>
        <taxon>Bacteria</taxon>
        <taxon>Pseudomonadati</taxon>
        <taxon>Bacteroidota</taxon>
        <taxon>Flavobacteriia</taxon>
        <taxon>Flavobacteriales</taxon>
        <taxon>Flavobacteriaceae</taxon>
    </lineage>
</organism>
<proteinExistence type="predicted"/>
<evidence type="ECO:0000313" key="3">
    <source>
        <dbReference type="Proteomes" id="UP000245670"/>
    </source>
</evidence>
<dbReference type="RefSeq" id="WP_109405964.1">
    <property type="nucleotide sequence ID" value="NZ_QFFG01000007.1"/>
</dbReference>
<evidence type="ECO:0000313" key="2">
    <source>
        <dbReference type="EMBL" id="PWG04147.1"/>
    </source>
</evidence>
<evidence type="ECO:0008006" key="4">
    <source>
        <dbReference type="Google" id="ProtNLM"/>
    </source>
</evidence>